<name>A0A3S5A6T3_9PLAT</name>
<comment type="caution">
    <text evidence="2">The sequence shown here is derived from an EMBL/GenBank/DDBJ whole genome shotgun (WGS) entry which is preliminary data.</text>
</comment>
<dbReference type="Proteomes" id="UP000784294">
    <property type="component" value="Unassembled WGS sequence"/>
</dbReference>
<feature type="compositionally biased region" description="Polar residues" evidence="1">
    <location>
        <begin position="1"/>
        <end position="23"/>
    </location>
</feature>
<organism evidence="2 3">
    <name type="scientific">Protopolystoma xenopodis</name>
    <dbReference type="NCBI Taxonomy" id="117903"/>
    <lineage>
        <taxon>Eukaryota</taxon>
        <taxon>Metazoa</taxon>
        <taxon>Spiralia</taxon>
        <taxon>Lophotrochozoa</taxon>
        <taxon>Platyhelminthes</taxon>
        <taxon>Monogenea</taxon>
        <taxon>Polyopisthocotylea</taxon>
        <taxon>Polystomatidea</taxon>
        <taxon>Polystomatidae</taxon>
        <taxon>Protopolystoma</taxon>
    </lineage>
</organism>
<evidence type="ECO:0000313" key="3">
    <source>
        <dbReference type="Proteomes" id="UP000784294"/>
    </source>
</evidence>
<dbReference type="AlphaFoldDB" id="A0A3S5A6T3"/>
<reference evidence="2" key="1">
    <citation type="submission" date="2018-11" db="EMBL/GenBank/DDBJ databases">
        <authorList>
            <consortium name="Pathogen Informatics"/>
        </authorList>
    </citation>
    <scope>NUCLEOTIDE SEQUENCE</scope>
</reference>
<keyword evidence="3" id="KW-1185">Reference proteome</keyword>
<accession>A0A3S5A6T3</accession>
<sequence length="398" mass="42551">MILLQFTSPTGASASRETLSSVGNPHERPILADSTGPALCSSFAEPGSRPGAFRRISRAVEHSLTSELAVASTEITGTSTNAADYISFISSPGTPTATCPRTVFKSPLPTKSNVQCTSYPARASSVATVFCTSGSLHCWADLPSHSSFLPGSSSRQSFNPVDQTELAIIPETPETPTTPKAELSLSGPLSTAFLPEAIPTIWPVVATSMVSKCEIETCMLKTHSIQPFHFRSDESNLSEAHLSRNVCSLSHGTDRIPITSISLAQRPNSISYSASMILPVELSSGLTKTGKTSTSAQTNWPMMACLTSSLETDHLASQDETDMVVSALPNSCPLCMCEIVTGDPKQPVVRCSTTQTTSCFAQFHSECRNLCEYMTYHFILPSFQLKNLPRKGSAGPND</sequence>
<gene>
    <name evidence="2" type="ORF">PXEA_LOCUS1941</name>
</gene>
<dbReference type="EMBL" id="CAAALY010004138">
    <property type="protein sequence ID" value="VEL08501.1"/>
    <property type="molecule type" value="Genomic_DNA"/>
</dbReference>
<evidence type="ECO:0000313" key="2">
    <source>
        <dbReference type="EMBL" id="VEL08501.1"/>
    </source>
</evidence>
<protein>
    <submittedName>
        <fullName evidence="2">Uncharacterized protein</fullName>
    </submittedName>
</protein>
<proteinExistence type="predicted"/>
<evidence type="ECO:0000256" key="1">
    <source>
        <dbReference type="SAM" id="MobiDB-lite"/>
    </source>
</evidence>
<feature type="region of interest" description="Disordered" evidence="1">
    <location>
        <begin position="1"/>
        <end position="25"/>
    </location>
</feature>